<protein>
    <submittedName>
        <fullName evidence="1">Uncharacterized protein</fullName>
    </submittedName>
</protein>
<evidence type="ECO:0000313" key="2">
    <source>
        <dbReference type="Proteomes" id="UP000050349"/>
    </source>
</evidence>
<gene>
    <name evidence="1" type="ORF">AN403_3520</name>
</gene>
<sequence length="43" mass="4818">MIHKQGQYTLSLSFGANINKGSNFFRGSRGRPRDLAELEVAHN</sequence>
<dbReference type="Proteomes" id="UP000050349">
    <property type="component" value="Unassembled WGS sequence"/>
</dbReference>
<organism evidence="1 2">
    <name type="scientific">Pseudomonas fluorescens</name>
    <dbReference type="NCBI Taxonomy" id="294"/>
    <lineage>
        <taxon>Bacteria</taxon>
        <taxon>Pseudomonadati</taxon>
        <taxon>Pseudomonadota</taxon>
        <taxon>Gammaproteobacteria</taxon>
        <taxon>Pseudomonadales</taxon>
        <taxon>Pseudomonadaceae</taxon>
        <taxon>Pseudomonas</taxon>
    </lineage>
</organism>
<reference evidence="1 2" key="1">
    <citation type="submission" date="2015-09" db="EMBL/GenBank/DDBJ databases">
        <authorList>
            <person name="Jackson K.R."/>
            <person name="Lunt B.L."/>
            <person name="Fisher J.N.B."/>
            <person name="Gardner A.V."/>
            <person name="Bailey M.E."/>
            <person name="Deus L.M."/>
            <person name="Earl A.S."/>
            <person name="Gibby P.D."/>
            <person name="Hartmann K.A."/>
            <person name="Liu J.E."/>
            <person name="Manci A.M."/>
            <person name="Nielsen D.A."/>
            <person name="Solomon M.B."/>
            <person name="Breakwell D.P."/>
            <person name="Burnett S.H."/>
            <person name="Grose J.H."/>
        </authorList>
    </citation>
    <scope>NUCLEOTIDE SEQUENCE [LARGE SCALE GENOMIC DNA]</scope>
    <source>
        <strain evidence="1 2">S613</strain>
    </source>
</reference>
<dbReference type="EMBL" id="LJXB01000079">
    <property type="protein sequence ID" value="KPU58978.1"/>
    <property type="molecule type" value="Genomic_DNA"/>
</dbReference>
<evidence type="ECO:0000313" key="1">
    <source>
        <dbReference type="EMBL" id="KPU58978.1"/>
    </source>
</evidence>
<name>A0A0P8Z229_PSEFL</name>
<accession>A0A0P8Z229</accession>
<comment type="caution">
    <text evidence="1">The sequence shown here is derived from an EMBL/GenBank/DDBJ whole genome shotgun (WGS) entry which is preliminary data.</text>
</comment>
<proteinExistence type="predicted"/>
<dbReference type="AlphaFoldDB" id="A0A0P8Z229"/>